<dbReference type="SUPFAM" id="SSF50814">
    <property type="entry name" value="Lipocalins"/>
    <property type="match status" value="1"/>
</dbReference>
<reference evidence="7" key="1">
    <citation type="submission" date="2025-08" db="UniProtKB">
        <authorList>
            <consortium name="RefSeq"/>
        </authorList>
    </citation>
    <scope>IDENTIFICATION</scope>
    <source>
        <tissue evidence="7">Whole body</tissue>
    </source>
</reference>
<dbReference type="GO" id="GO:0000302">
    <property type="term" value="P:response to reactive oxygen species"/>
    <property type="evidence" value="ECO:0007669"/>
    <property type="project" value="TreeGrafter"/>
</dbReference>
<dbReference type="AlphaFoldDB" id="A0AAJ7NG84"/>
<evidence type="ECO:0000256" key="2">
    <source>
        <dbReference type="RuleBase" id="RU003695"/>
    </source>
</evidence>
<dbReference type="PANTHER" id="PTHR10612:SF49">
    <property type="entry name" value="APOLIPOPROTEIN D-LIKE PROTEIN"/>
    <property type="match status" value="1"/>
</dbReference>
<dbReference type="GO" id="GO:0006629">
    <property type="term" value="P:lipid metabolic process"/>
    <property type="evidence" value="ECO:0007669"/>
    <property type="project" value="TreeGrafter"/>
</dbReference>
<dbReference type="InterPro" id="IPR000566">
    <property type="entry name" value="Lipocln_cytosolic_FA-bd_dom"/>
</dbReference>
<dbReference type="PRINTS" id="PR01273">
    <property type="entry name" value="INVTBRTCOLOR"/>
</dbReference>
<keyword evidence="1" id="KW-1015">Disulfide bond</keyword>
<sequence length="270" mass="30028">MKTLFSLIFLVGCLALARAHTYHMGACPIVEPMQGFQINRFLGIWYVIQKTSTASKCITYNYTRGEEPGEYVITQDSDHPVLGLTPLKHEYHYTGELTVPEPSTPARMQVRFPLSVAGSASHVIFSTDYDNYAGIFTCQKLGFAHRQSATILSRRRELDKEYVDQLRQKLSLFGVDPYDLSIISQTGCPHGNNTLDINVDPSTFTAESLGNAVRKAGEKIGDGVQWVANASSKVYHKIAGSEEKGTTKPEENTRGAITRGYETNEVEWIP</sequence>
<dbReference type="GO" id="GO:0005737">
    <property type="term" value="C:cytoplasm"/>
    <property type="evidence" value="ECO:0007669"/>
    <property type="project" value="TreeGrafter"/>
</dbReference>
<gene>
    <name evidence="7" type="primary">LOC108633090</name>
</gene>
<feature type="domain" description="Lipocalin/cytosolic fatty-acid binding" evidence="5">
    <location>
        <begin position="43"/>
        <end position="168"/>
    </location>
</feature>
<dbReference type="RefSeq" id="XP_017893605.1">
    <property type="nucleotide sequence ID" value="XM_018038116.2"/>
</dbReference>
<organism evidence="6 7">
    <name type="scientific">Ceratina calcarata</name>
    <dbReference type="NCBI Taxonomy" id="156304"/>
    <lineage>
        <taxon>Eukaryota</taxon>
        <taxon>Metazoa</taxon>
        <taxon>Ecdysozoa</taxon>
        <taxon>Arthropoda</taxon>
        <taxon>Hexapoda</taxon>
        <taxon>Insecta</taxon>
        <taxon>Pterygota</taxon>
        <taxon>Neoptera</taxon>
        <taxon>Endopterygota</taxon>
        <taxon>Hymenoptera</taxon>
        <taxon>Apocrita</taxon>
        <taxon>Aculeata</taxon>
        <taxon>Apoidea</taxon>
        <taxon>Anthophila</taxon>
        <taxon>Apidae</taxon>
        <taxon>Ceratina</taxon>
        <taxon>Zadontomerus</taxon>
    </lineage>
</organism>
<keyword evidence="4" id="KW-0732">Signal</keyword>
<dbReference type="GeneID" id="108633090"/>
<protein>
    <submittedName>
        <fullName evidence="7">Apolipoprotein D-like</fullName>
    </submittedName>
</protein>
<dbReference type="Pfam" id="PF00061">
    <property type="entry name" value="Lipocalin"/>
    <property type="match status" value="1"/>
</dbReference>
<dbReference type="InterPro" id="IPR012674">
    <property type="entry name" value="Calycin"/>
</dbReference>
<dbReference type="PANTHER" id="PTHR10612">
    <property type="entry name" value="APOLIPOPROTEIN D"/>
    <property type="match status" value="1"/>
</dbReference>
<dbReference type="KEGG" id="ccal:108633090"/>
<feature type="signal peptide" evidence="4">
    <location>
        <begin position="1"/>
        <end position="19"/>
    </location>
</feature>
<feature type="region of interest" description="Disordered" evidence="3">
    <location>
        <begin position="240"/>
        <end position="263"/>
    </location>
</feature>
<evidence type="ECO:0000313" key="6">
    <source>
        <dbReference type="Proteomes" id="UP000694925"/>
    </source>
</evidence>
<feature type="chain" id="PRO_5042585904" evidence="4">
    <location>
        <begin position="20"/>
        <end position="270"/>
    </location>
</feature>
<dbReference type="GO" id="GO:0031409">
    <property type="term" value="F:pigment binding"/>
    <property type="evidence" value="ECO:0007669"/>
    <property type="project" value="InterPro"/>
</dbReference>
<name>A0AAJ7NG84_9HYME</name>
<feature type="compositionally biased region" description="Basic and acidic residues" evidence="3">
    <location>
        <begin position="240"/>
        <end position="253"/>
    </location>
</feature>
<comment type="similarity">
    <text evidence="2">Belongs to the calycin superfamily. Lipocalin family.</text>
</comment>
<evidence type="ECO:0000256" key="1">
    <source>
        <dbReference type="ARBA" id="ARBA00023157"/>
    </source>
</evidence>
<dbReference type="Proteomes" id="UP000694925">
    <property type="component" value="Unplaced"/>
</dbReference>
<dbReference type="Gene3D" id="2.40.128.20">
    <property type="match status" value="1"/>
</dbReference>
<evidence type="ECO:0000313" key="7">
    <source>
        <dbReference type="RefSeq" id="XP_017893605.1"/>
    </source>
</evidence>
<accession>A0AAJ7NG84</accession>
<evidence type="ECO:0000259" key="5">
    <source>
        <dbReference type="Pfam" id="PF00061"/>
    </source>
</evidence>
<dbReference type="InterPro" id="IPR003057">
    <property type="entry name" value="Invtbrt_color"/>
</dbReference>
<evidence type="ECO:0000256" key="4">
    <source>
        <dbReference type="SAM" id="SignalP"/>
    </source>
</evidence>
<proteinExistence type="inferred from homology"/>
<keyword evidence="6" id="KW-1185">Reference proteome</keyword>
<dbReference type="InterPro" id="IPR022272">
    <property type="entry name" value="Lipocalin_CS"/>
</dbReference>
<evidence type="ECO:0000256" key="3">
    <source>
        <dbReference type="SAM" id="MobiDB-lite"/>
    </source>
</evidence>
<dbReference type="PROSITE" id="PS00213">
    <property type="entry name" value="LIPOCALIN"/>
    <property type="match status" value="1"/>
</dbReference>